<keyword evidence="3" id="KW-0288">FMN</keyword>
<organism evidence="6 7">
    <name type="scientific">Motilimonas pumila</name>
    <dbReference type="NCBI Taxonomy" id="2303987"/>
    <lineage>
        <taxon>Bacteria</taxon>
        <taxon>Pseudomonadati</taxon>
        <taxon>Pseudomonadota</taxon>
        <taxon>Gammaproteobacteria</taxon>
        <taxon>Alteromonadales</taxon>
        <taxon>Alteromonadales genera incertae sedis</taxon>
        <taxon>Motilimonas</taxon>
    </lineage>
</organism>
<evidence type="ECO:0000313" key="7">
    <source>
        <dbReference type="Proteomes" id="UP000283255"/>
    </source>
</evidence>
<dbReference type="Gene3D" id="2.30.110.10">
    <property type="entry name" value="Electron Transport, Fmn-binding Protein, Chain A"/>
    <property type="match status" value="1"/>
</dbReference>
<evidence type="ECO:0000256" key="2">
    <source>
        <dbReference type="ARBA" id="ARBA00022630"/>
    </source>
</evidence>
<dbReference type="Pfam" id="PF01613">
    <property type="entry name" value="Flavin_Reduct"/>
    <property type="match status" value="1"/>
</dbReference>
<evidence type="ECO:0000256" key="3">
    <source>
        <dbReference type="ARBA" id="ARBA00022643"/>
    </source>
</evidence>
<dbReference type="GO" id="GO:0010181">
    <property type="term" value="F:FMN binding"/>
    <property type="evidence" value="ECO:0007669"/>
    <property type="project" value="InterPro"/>
</dbReference>
<name>A0A418YK70_9GAMM</name>
<dbReference type="RefSeq" id="WP_119908925.1">
    <property type="nucleotide sequence ID" value="NZ_QZCH01000001.1"/>
</dbReference>
<reference evidence="6 7" key="1">
    <citation type="submission" date="2018-09" db="EMBL/GenBank/DDBJ databases">
        <authorList>
            <person name="Wang F."/>
        </authorList>
    </citation>
    <scope>NUCLEOTIDE SEQUENCE [LARGE SCALE GENOMIC DNA]</scope>
    <source>
        <strain evidence="6 7">PLHSC7-2</strain>
    </source>
</reference>
<evidence type="ECO:0000313" key="6">
    <source>
        <dbReference type="EMBL" id="RJG51377.1"/>
    </source>
</evidence>
<comment type="caution">
    <text evidence="6">The sequence shown here is derived from an EMBL/GenBank/DDBJ whole genome shotgun (WGS) entry which is preliminary data.</text>
</comment>
<dbReference type="SUPFAM" id="SSF50475">
    <property type="entry name" value="FMN-binding split barrel"/>
    <property type="match status" value="1"/>
</dbReference>
<dbReference type="InterPro" id="IPR002563">
    <property type="entry name" value="Flavin_Rdtase-like_dom"/>
</dbReference>
<dbReference type="EMBL" id="QZCH01000001">
    <property type="protein sequence ID" value="RJG51377.1"/>
    <property type="molecule type" value="Genomic_DNA"/>
</dbReference>
<feature type="domain" description="Flavin reductase like" evidence="5">
    <location>
        <begin position="33"/>
        <end position="175"/>
    </location>
</feature>
<keyword evidence="2" id="KW-0285">Flavoprotein</keyword>
<dbReference type="PANTHER" id="PTHR33798:SF5">
    <property type="entry name" value="FLAVIN REDUCTASE LIKE DOMAIN-CONTAINING PROTEIN"/>
    <property type="match status" value="1"/>
</dbReference>
<dbReference type="OrthoDB" id="5293996at2"/>
<evidence type="ECO:0000256" key="1">
    <source>
        <dbReference type="ARBA" id="ARBA00001917"/>
    </source>
</evidence>
<comment type="cofactor">
    <cofactor evidence="1">
        <name>FMN</name>
        <dbReference type="ChEBI" id="CHEBI:58210"/>
    </cofactor>
</comment>
<gene>
    <name evidence="6" type="ORF">D1Z90_01185</name>
</gene>
<dbReference type="AlphaFoldDB" id="A0A418YK70"/>
<proteinExistence type="inferred from homology"/>
<evidence type="ECO:0000259" key="5">
    <source>
        <dbReference type="Pfam" id="PF01613"/>
    </source>
</evidence>
<evidence type="ECO:0000256" key="4">
    <source>
        <dbReference type="ARBA" id="ARBA00038054"/>
    </source>
</evidence>
<protein>
    <submittedName>
        <fullName evidence="6">Flavin reductase</fullName>
    </submittedName>
</protein>
<comment type="similarity">
    <text evidence="4">Belongs to the flavoredoxin family.</text>
</comment>
<dbReference type="Proteomes" id="UP000283255">
    <property type="component" value="Unassembled WGS sequence"/>
</dbReference>
<reference evidence="6 7" key="2">
    <citation type="submission" date="2019-01" db="EMBL/GenBank/DDBJ databases">
        <title>Motilimonas pumilus sp. nov., isolated from the gut of sea cucumber (Apostichopus japonicus).</title>
        <authorList>
            <person name="Wang F.-Q."/>
            <person name="Ren L.-H."/>
            <person name="Lin Y.-W."/>
            <person name="Sun G.-H."/>
            <person name="Du Z.-J."/>
            <person name="Zhao J.-X."/>
            <person name="Liu X.-J."/>
            <person name="Liu L.-J."/>
        </authorList>
    </citation>
    <scope>NUCLEOTIDE SEQUENCE [LARGE SCALE GENOMIC DNA]</scope>
    <source>
        <strain evidence="6 7">PLHSC7-2</strain>
    </source>
</reference>
<dbReference type="GO" id="GO:0016646">
    <property type="term" value="F:oxidoreductase activity, acting on the CH-NH group of donors, NAD or NADP as acceptor"/>
    <property type="evidence" value="ECO:0007669"/>
    <property type="project" value="UniProtKB-ARBA"/>
</dbReference>
<dbReference type="PANTHER" id="PTHR33798">
    <property type="entry name" value="FLAVOPROTEIN OXYGENASE"/>
    <property type="match status" value="1"/>
</dbReference>
<keyword evidence="7" id="KW-1185">Reference proteome</keyword>
<accession>A0A418YK70</accession>
<sequence>MANNGNKTTHFAHQDIKQMETRQRARLINSVSGFKSANMIGTCDNNGQTNLAIVSSVMHLGSDPALLGFIMRPHQVARHTLENILATQYYSINAVTADLVAPAHQTSARFDKAQSEFELEGINEIYLDGFHAPFVAQSPIKIGLKLVEKITINSNQTQLIVGEIELLHVPSQALQTDGYLDLESLQIATVSGLDSYHTSDRICRLSYAKPGAAIVKLGLDGSKLTV</sequence>
<dbReference type="InterPro" id="IPR012349">
    <property type="entry name" value="Split_barrel_FMN-bd"/>
</dbReference>